<evidence type="ECO:0000313" key="1">
    <source>
        <dbReference type="EMBL" id="AWP00177.1"/>
    </source>
</evidence>
<dbReference type="Proteomes" id="UP000246464">
    <property type="component" value="Chromosome 4"/>
</dbReference>
<protein>
    <submittedName>
        <fullName evidence="1">Uncharacterized protein</fullName>
    </submittedName>
</protein>
<keyword evidence="2" id="KW-1185">Reference proteome</keyword>
<sequence>MGAKCAYSCNPGERREERAGHFAAVQRHRKGVVPSGLQAEPRTSRRNTALGRAFVLHVALLQSVSL</sequence>
<reference evidence="1 2" key="1">
    <citation type="submission" date="2017-12" db="EMBL/GenBank/DDBJ databases">
        <title>Integrating genomic resources of turbot (Scophthalmus maximus) in depth evaluation of genetic and physical mapping variation across individuals.</title>
        <authorList>
            <person name="Martinez P."/>
        </authorList>
    </citation>
    <scope>NUCLEOTIDE SEQUENCE [LARGE SCALE GENOMIC DNA]</scope>
</reference>
<dbReference type="EMBL" id="CP026246">
    <property type="protein sequence ID" value="AWP00177.1"/>
    <property type="molecule type" value="Genomic_DNA"/>
</dbReference>
<organism evidence="1 2">
    <name type="scientific">Scophthalmus maximus</name>
    <name type="common">Turbot</name>
    <name type="synonym">Psetta maxima</name>
    <dbReference type="NCBI Taxonomy" id="52904"/>
    <lineage>
        <taxon>Eukaryota</taxon>
        <taxon>Metazoa</taxon>
        <taxon>Chordata</taxon>
        <taxon>Craniata</taxon>
        <taxon>Vertebrata</taxon>
        <taxon>Euteleostomi</taxon>
        <taxon>Actinopterygii</taxon>
        <taxon>Neopterygii</taxon>
        <taxon>Teleostei</taxon>
        <taxon>Neoteleostei</taxon>
        <taxon>Acanthomorphata</taxon>
        <taxon>Carangaria</taxon>
        <taxon>Pleuronectiformes</taxon>
        <taxon>Pleuronectoidei</taxon>
        <taxon>Scophthalmidae</taxon>
        <taxon>Scophthalmus</taxon>
    </lineage>
</organism>
<proteinExistence type="predicted"/>
<accession>A0A2U9B8A2</accession>
<name>A0A2U9B8A2_SCOMX</name>
<evidence type="ECO:0000313" key="2">
    <source>
        <dbReference type="Proteomes" id="UP000246464"/>
    </source>
</evidence>
<gene>
    <name evidence="1" type="ORF">SMAX5B_004068</name>
</gene>
<dbReference type="AlphaFoldDB" id="A0A2U9B8A2"/>